<dbReference type="Proteomes" id="UP000274822">
    <property type="component" value="Unassembled WGS sequence"/>
</dbReference>
<evidence type="ECO:0000313" key="3">
    <source>
        <dbReference type="Proteomes" id="UP000274822"/>
    </source>
</evidence>
<reference evidence="2 3" key="1">
    <citation type="journal article" date="2018" name="New Phytol.">
        <title>Phylogenomics of Endogonaceae and evolution of mycorrhizas within Mucoromycota.</title>
        <authorList>
            <person name="Chang Y."/>
            <person name="Desiro A."/>
            <person name="Na H."/>
            <person name="Sandor L."/>
            <person name="Lipzen A."/>
            <person name="Clum A."/>
            <person name="Barry K."/>
            <person name="Grigoriev I.V."/>
            <person name="Martin F.M."/>
            <person name="Stajich J.E."/>
            <person name="Smith M.E."/>
            <person name="Bonito G."/>
            <person name="Spatafora J.W."/>
        </authorList>
    </citation>
    <scope>NUCLEOTIDE SEQUENCE [LARGE SCALE GENOMIC DNA]</scope>
    <source>
        <strain evidence="2 3">AD002</strain>
    </source>
</reference>
<dbReference type="InterPro" id="IPR019273">
    <property type="entry name" value="Lunapark_Znf"/>
</dbReference>
<protein>
    <recommendedName>
        <fullName evidence="1">Lunapark zinc ribbon domain-containing protein</fullName>
    </recommendedName>
</protein>
<organism evidence="2 3">
    <name type="scientific">Jimgerdemannia flammicorona</name>
    <dbReference type="NCBI Taxonomy" id="994334"/>
    <lineage>
        <taxon>Eukaryota</taxon>
        <taxon>Fungi</taxon>
        <taxon>Fungi incertae sedis</taxon>
        <taxon>Mucoromycota</taxon>
        <taxon>Mucoromycotina</taxon>
        <taxon>Endogonomycetes</taxon>
        <taxon>Endogonales</taxon>
        <taxon>Endogonaceae</taxon>
        <taxon>Jimgerdemannia</taxon>
    </lineage>
</organism>
<comment type="caution">
    <text evidence="2">The sequence shown here is derived from an EMBL/GenBank/DDBJ whole genome shotgun (WGS) entry which is preliminary data.</text>
</comment>
<sequence>MVPTERYWYEKLVDLIVGEDGPETKYALICNQCFAHNGLVLPQEVDDI</sequence>
<dbReference type="EMBL" id="RBNJ01001163">
    <property type="protein sequence ID" value="RUS33488.1"/>
    <property type="molecule type" value="Genomic_DNA"/>
</dbReference>
<keyword evidence="3" id="KW-1185">Reference proteome</keyword>
<dbReference type="Pfam" id="PF10058">
    <property type="entry name" value="Zn_ribbon_10"/>
    <property type="match status" value="1"/>
</dbReference>
<evidence type="ECO:0000313" key="2">
    <source>
        <dbReference type="EMBL" id="RUS33488.1"/>
    </source>
</evidence>
<proteinExistence type="predicted"/>
<dbReference type="AlphaFoldDB" id="A0A433QUQ8"/>
<name>A0A433QUQ8_9FUNG</name>
<feature type="non-terminal residue" evidence="2">
    <location>
        <position position="48"/>
    </location>
</feature>
<evidence type="ECO:0000259" key="1">
    <source>
        <dbReference type="Pfam" id="PF10058"/>
    </source>
</evidence>
<gene>
    <name evidence="2" type="ORF">BC938DRAFT_471451</name>
</gene>
<feature type="domain" description="Lunapark zinc ribbon" evidence="1">
    <location>
        <begin position="8"/>
        <end position="47"/>
    </location>
</feature>
<accession>A0A433QUQ8</accession>